<comment type="caution">
    <text evidence="3">The sequence shown here is derived from an EMBL/GenBank/DDBJ whole genome shotgun (WGS) entry which is preliminary data.</text>
</comment>
<feature type="domain" description="DUF985" evidence="2">
    <location>
        <begin position="27"/>
        <end position="157"/>
    </location>
</feature>
<evidence type="ECO:0000256" key="1">
    <source>
        <dbReference type="SAM" id="SignalP"/>
    </source>
</evidence>
<dbReference type="InterPro" id="IPR011051">
    <property type="entry name" value="RmlC_Cupin_sf"/>
</dbReference>
<dbReference type="InterPro" id="IPR014710">
    <property type="entry name" value="RmlC-like_jellyroll"/>
</dbReference>
<dbReference type="EMBL" id="JAAABM010000019">
    <property type="protein sequence ID" value="KAF7671870.1"/>
    <property type="molecule type" value="Genomic_DNA"/>
</dbReference>
<dbReference type="PANTHER" id="PTHR33387:SF3">
    <property type="entry name" value="DUF985 DOMAIN-CONTAINING PROTEIN"/>
    <property type="match status" value="1"/>
</dbReference>
<organism evidence="3 4">
    <name type="scientific">Alternaria burnsii</name>
    <dbReference type="NCBI Taxonomy" id="1187904"/>
    <lineage>
        <taxon>Eukaryota</taxon>
        <taxon>Fungi</taxon>
        <taxon>Dikarya</taxon>
        <taxon>Ascomycota</taxon>
        <taxon>Pezizomycotina</taxon>
        <taxon>Dothideomycetes</taxon>
        <taxon>Pleosporomycetidae</taxon>
        <taxon>Pleosporales</taxon>
        <taxon>Pleosporineae</taxon>
        <taxon>Pleosporaceae</taxon>
        <taxon>Alternaria</taxon>
        <taxon>Alternaria sect. Alternaria</taxon>
    </lineage>
</organism>
<dbReference type="Proteomes" id="UP000596902">
    <property type="component" value="Unassembled WGS sequence"/>
</dbReference>
<sequence length="183" mass="20427">MYKLALTCFALSLIGVSASYHERIGAQDVIAKLGLKPNPEKGYYRQTFEDTGSIGNRSYSTAIYHLLEGQAGPSYWHRVTDAVEIWHYYAGAPMRLELSWNNGTATQQQTLGSDIFSNQTPQVIIDKGQWQRATSLGYWTLVGTTVAPGFSENGYELPAPGFQPDDGHQTKKFHKVTRETYQG</sequence>
<dbReference type="GeneID" id="62208318"/>
<gene>
    <name evidence="3" type="ORF">GT037_010093</name>
</gene>
<dbReference type="InterPro" id="IPR009327">
    <property type="entry name" value="Cupin_DUF985"/>
</dbReference>
<dbReference type="Gene3D" id="2.60.120.10">
    <property type="entry name" value="Jelly Rolls"/>
    <property type="match status" value="1"/>
</dbReference>
<feature type="chain" id="PRO_5034801957" description="DUF985 domain-containing protein" evidence="1">
    <location>
        <begin position="19"/>
        <end position="183"/>
    </location>
</feature>
<dbReference type="CDD" id="cd06121">
    <property type="entry name" value="cupin_YML079wp"/>
    <property type="match status" value="1"/>
</dbReference>
<name>A0A8H7EBJ2_9PLEO</name>
<reference evidence="3" key="1">
    <citation type="submission" date="2020-01" db="EMBL/GenBank/DDBJ databases">
        <authorList>
            <person name="Feng Z.H.Z."/>
        </authorList>
    </citation>
    <scope>NUCLEOTIDE SEQUENCE</scope>
    <source>
        <strain evidence="3">CBS107.38</strain>
    </source>
</reference>
<evidence type="ECO:0000313" key="4">
    <source>
        <dbReference type="Proteomes" id="UP000596902"/>
    </source>
</evidence>
<dbReference type="AlphaFoldDB" id="A0A8H7EBJ2"/>
<dbReference type="PANTHER" id="PTHR33387">
    <property type="entry name" value="RMLC-LIKE JELLY ROLL FOLD PROTEIN"/>
    <property type="match status" value="1"/>
</dbReference>
<dbReference type="RefSeq" id="XP_038782231.1">
    <property type="nucleotide sequence ID" value="XM_038935140.1"/>
</dbReference>
<dbReference type="Pfam" id="PF06172">
    <property type="entry name" value="Cupin_5"/>
    <property type="match status" value="1"/>
</dbReference>
<evidence type="ECO:0000313" key="3">
    <source>
        <dbReference type="EMBL" id="KAF7671870.1"/>
    </source>
</evidence>
<reference evidence="3" key="2">
    <citation type="submission" date="2020-08" db="EMBL/GenBank/DDBJ databases">
        <title>Draft Genome Sequence of Cumin Blight Pathogen Alternaria burnsii.</title>
        <authorList>
            <person name="Feng Z."/>
        </authorList>
    </citation>
    <scope>NUCLEOTIDE SEQUENCE</scope>
    <source>
        <strain evidence="3">CBS107.38</strain>
    </source>
</reference>
<accession>A0A8H7EBJ2</accession>
<protein>
    <recommendedName>
        <fullName evidence="2">DUF985 domain-containing protein</fullName>
    </recommendedName>
</protein>
<evidence type="ECO:0000259" key="2">
    <source>
        <dbReference type="Pfam" id="PF06172"/>
    </source>
</evidence>
<proteinExistence type="predicted"/>
<keyword evidence="4" id="KW-1185">Reference proteome</keyword>
<keyword evidence="1" id="KW-0732">Signal</keyword>
<dbReference type="SUPFAM" id="SSF51182">
    <property type="entry name" value="RmlC-like cupins"/>
    <property type="match status" value="1"/>
</dbReference>
<dbReference type="InterPro" id="IPR039935">
    <property type="entry name" value="YML079W-like"/>
</dbReference>
<feature type="signal peptide" evidence="1">
    <location>
        <begin position="1"/>
        <end position="18"/>
    </location>
</feature>